<dbReference type="AlphaFoldDB" id="A0A5C6DKT9"/>
<gene>
    <name evidence="1" type="ORF">Poly41_35180</name>
</gene>
<dbReference type="Proteomes" id="UP000319143">
    <property type="component" value="Unassembled WGS sequence"/>
</dbReference>
<evidence type="ECO:0000313" key="2">
    <source>
        <dbReference type="Proteomes" id="UP000319143"/>
    </source>
</evidence>
<protein>
    <submittedName>
        <fullName evidence="1">Uncharacterized protein</fullName>
    </submittedName>
</protein>
<name>A0A5C6DKT9_9BACT</name>
<keyword evidence="2" id="KW-1185">Reference proteome</keyword>
<accession>A0A5C6DKT9</accession>
<dbReference type="RefSeq" id="WP_146527781.1">
    <property type="nucleotide sequence ID" value="NZ_SJPV01000005.1"/>
</dbReference>
<organism evidence="1 2">
    <name type="scientific">Novipirellula artificiosorum</name>
    <dbReference type="NCBI Taxonomy" id="2528016"/>
    <lineage>
        <taxon>Bacteria</taxon>
        <taxon>Pseudomonadati</taxon>
        <taxon>Planctomycetota</taxon>
        <taxon>Planctomycetia</taxon>
        <taxon>Pirellulales</taxon>
        <taxon>Pirellulaceae</taxon>
        <taxon>Novipirellula</taxon>
    </lineage>
</organism>
<comment type="caution">
    <text evidence="1">The sequence shown here is derived from an EMBL/GenBank/DDBJ whole genome shotgun (WGS) entry which is preliminary data.</text>
</comment>
<proteinExistence type="predicted"/>
<dbReference type="OrthoDB" id="285980at2"/>
<sequence>MPVSGLVITFKRKVADFGSSVEALRQIAEIELGATNTNQLAIVVDTDSCRRDQEIWDTIDQLPGVTDIRVALIGFDEETHSKD</sequence>
<reference evidence="1 2" key="1">
    <citation type="submission" date="2019-02" db="EMBL/GenBank/DDBJ databases">
        <title>Deep-cultivation of Planctomycetes and their phenomic and genomic characterization uncovers novel biology.</title>
        <authorList>
            <person name="Wiegand S."/>
            <person name="Jogler M."/>
            <person name="Boedeker C."/>
            <person name="Pinto D."/>
            <person name="Vollmers J."/>
            <person name="Rivas-Marin E."/>
            <person name="Kohn T."/>
            <person name="Peeters S.H."/>
            <person name="Heuer A."/>
            <person name="Rast P."/>
            <person name="Oberbeckmann S."/>
            <person name="Bunk B."/>
            <person name="Jeske O."/>
            <person name="Meyerdierks A."/>
            <person name="Storesund J.E."/>
            <person name="Kallscheuer N."/>
            <person name="Luecker S."/>
            <person name="Lage O.M."/>
            <person name="Pohl T."/>
            <person name="Merkel B.J."/>
            <person name="Hornburger P."/>
            <person name="Mueller R.-W."/>
            <person name="Bruemmer F."/>
            <person name="Labrenz M."/>
            <person name="Spormann A.M."/>
            <person name="Op Den Camp H."/>
            <person name="Overmann J."/>
            <person name="Amann R."/>
            <person name="Jetten M.S.M."/>
            <person name="Mascher T."/>
            <person name="Medema M.H."/>
            <person name="Devos D.P."/>
            <person name="Kaster A.-K."/>
            <person name="Ovreas L."/>
            <person name="Rohde M."/>
            <person name="Galperin M.Y."/>
            <person name="Jogler C."/>
        </authorList>
    </citation>
    <scope>NUCLEOTIDE SEQUENCE [LARGE SCALE GENOMIC DNA]</scope>
    <source>
        <strain evidence="1 2">Poly41</strain>
    </source>
</reference>
<evidence type="ECO:0000313" key="1">
    <source>
        <dbReference type="EMBL" id="TWU37388.1"/>
    </source>
</evidence>
<dbReference type="EMBL" id="SJPV01000005">
    <property type="protein sequence ID" value="TWU37388.1"/>
    <property type="molecule type" value="Genomic_DNA"/>
</dbReference>